<dbReference type="GO" id="GO:0003676">
    <property type="term" value="F:nucleic acid binding"/>
    <property type="evidence" value="ECO:0007669"/>
    <property type="project" value="InterPro"/>
</dbReference>
<dbReference type="Pfam" id="PF01844">
    <property type="entry name" value="HNH"/>
    <property type="match status" value="1"/>
</dbReference>
<name>A0A6J5LCE2_9CAUD</name>
<dbReference type="CDD" id="cd00085">
    <property type="entry name" value="HNHc"/>
    <property type="match status" value="1"/>
</dbReference>
<evidence type="ECO:0000259" key="1">
    <source>
        <dbReference type="Pfam" id="PF01844"/>
    </source>
</evidence>
<protein>
    <submittedName>
        <fullName evidence="2">HNHc domain containing protein</fullName>
    </submittedName>
</protein>
<proteinExistence type="predicted"/>
<dbReference type="InterPro" id="IPR002711">
    <property type="entry name" value="HNH"/>
</dbReference>
<dbReference type="GO" id="GO:0008270">
    <property type="term" value="F:zinc ion binding"/>
    <property type="evidence" value="ECO:0007669"/>
    <property type="project" value="InterPro"/>
</dbReference>
<evidence type="ECO:0000313" key="2">
    <source>
        <dbReference type="EMBL" id="CAB4132194.1"/>
    </source>
</evidence>
<dbReference type="GO" id="GO:0004519">
    <property type="term" value="F:endonuclease activity"/>
    <property type="evidence" value="ECO:0007669"/>
    <property type="project" value="InterPro"/>
</dbReference>
<dbReference type="Gene3D" id="1.10.30.50">
    <property type="match status" value="1"/>
</dbReference>
<sequence>MAGDSFYSTKQWLATRMRVLARDRWCCVLCSASVRGKGKARVDHIQARQQFPSLEYTLTNLRTLCVTCDRREMSNRRQRPSETTIANRVAVGDDGYPIDSPWALASIAGAGGR</sequence>
<organism evidence="2">
    <name type="scientific">uncultured Caudovirales phage</name>
    <dbReference type="NCBI Taxonomy" id="2100421"/>
    <lineage>
        <taxon>Viruses</taxon>
        <taxon>Duplodnaviria</taxon>
        <taxon>Heunggongvirae</taxon>
        <taxon>Uroviricota</taxon>
        <taxon>Caudoviricetes</taxon>
        <taxon>Peduoviridae</taxon>
        <taxon>Maltschvirus</taxon>
        <taxon>Maltschvirus maltsch</taxon>
    </lineage>
</organism>
<dbReference type="InterPro" id="IPR003615">
    <property type="entry name" value="HNH_nuc"/>
</dbReference>
<accession>A0A6J5LCE2</accession>
<feature type="domain" description="HNH" evidence="1">
    <location>
        <begin position="27"/>
        <end position="72"/>
    </location>
</feature>
<dbReference type="EMBL" id="LR796259">
    <property type="protein sequence ID" value="CAB4132194.1"/>
    <property type="molecule type" value="Genomic_DNA"/>
</dbReference>
<reference evidence="2" key="1">
    <citation type="submission" date="2020-04" db="EMBL/GenBank/DDBJ databases">
        <authorList>
            <person name="Chiriac C."/>
            <person name="Salcher M."/>
            <person name="Ghai R."/>
            <person name="Kavagutti S V."/>
        </authorList>
    </citation>
    <scope>NUCLEOTIDE SEQUENCE</scope>
</reference>
<gene>
    <name evidence="2" type="ORF">UFOVP139_9</name>
</gene>